<organism evidence="2 3">
    <name type="scientific">Glycomyces rhizosphaerae</name>
    <dbReference type="NCBI Taxonomy" id="2054422"/>
    <lineage>
        <taxon>Bacteria</taxon>
        <taxon>Bacillati</taxon>
        <taxon>Actinomycetota</taxon>
        <taxon>Actinomycetes</taxon>
        <taxon>Glycomycetales</taxon>
        <taxon>Glycomycetaceae</taxon>
        <taxon>Glycomyces</taxon>
    </lineage>
</organism>
<accession>A0ABV7Q1W3</accession>
<keyword evidence="2" id="KW-0413">Isomerase</keyword>
<comment type="caution">
    <text evidence="2">The sequence shown here is derived from an EMBL/GenBank/DDBJ whole genome shotgun (WGS) entry which is preliminary data.</text>
</comment>
<dbReference type="EMBL" id="JBHRWO010000020">
    <property type="protein sequence ID" value="MFC3494815.1"/>
    <property type="molecule type" value="Genomic_DNA"/>
</dbReference>
<proteinExistence type="predicted"/>
<dbReference type="Gene3D" id="1.20.120.450">
    <property type="entry name" value="dinb family like domain"/>
    <property type="match status" value="1"/>
</dbReference>
<sequence>MMAPAPQPALAALAAESVRLSLALKAITAWDAPTRCAPWDAAALTAHITMTLARLAPMLDAPAPAAAAVDAAGYYRPDERFSPEVNDIRIDSAAEAARSGGPAVAAEFEAVWSAAVDRCAAEPVGRLVTTRHGDPMTLADFLTTRVVEVAVHGIDLADALGRPRWTTPEAAAHVTALLLGPGHGNALEALGLDPVGFIAKATGREDFTDAERAQVEARGITWLALG</sequence>
<dbReference type="RefSeq" id="WP_387978891.1">
    <property type="nucleotide sequence ID" value="NZ_JBHRWO010000020.1"/>
</dbReference>
<dbReference type="InterPro" id="IPR034660">
    <property type="entry name" value="DinB/YfiT-like"/>
</dbReference>
<dbReference type="InterPro" id="IPR017517">
    <property type="entry name" value="Maleyloyr_isom"/>
</dbReference>
<reference evidence="3" key="1">
    <citation type="journal article" date="2019" name="Int. J. Syst. Evol. Microbiol.">
        <title>The Global Catalogue of Microorganisms (GCM) 10K type strain sequencing project: providing services to taxonomists for standard genome sequencing and annotation.</title>
        <authorList>
            <consortium name="The Broad Institute Genomics Platform"/>
            <consortium name="The Broad Institute Genome Sequencing Center for Infectious Disease"/>
            <person name="Wu L."/>
            <person name="Ma J."/>
        </authorList>
    </citation>
    <scope>NUCLEOTIDE SEQUENCE [LARGE SCALE GENOMIC DNA]</scope>
    <source>
        <strain evidence="3">CGMCC 4.7396</strain>
    </source>
</reference>
<dbReference type="Proteomes" id="UP001595712">
    <property type="component" value="Unassembled WGS sequence"/>
</dbReference>
<dbReference type="GO" id="GO:0016853">
    <property type="term" value="F:isomerase activity"/>
    <property type="evidence" value="ECO:0007669"/>
    <property type="project" value="UniProtKB-KW"/>
</dbReference>
<evidence type="ECO:0000259" key="1">
    <source>
        <dbReference type="Pfam" id="PF11716"/>
    </source>
</evidence>
<evidence type="ECO:0000313" key="3">
    <source>
        <dbReference type="Proteomes" id="UP001595712"/>
    </source>
</evidence>
<feature type="domain" description="Mycothiol-dependent maleylpyruvate isomerase metal-binding" evidence="1">
    <location>
        <begin position="14"/>
        <end position="157"/>
    </location>
</feature>
<dbReference type="SUPFAM" id="SSF109854">
    <property type="entry name" value="DinB/YfiT-like putative metalloenzymes"/>
    <property type="match status" value="1"/>
</dbReference>
<dbReference type="NCBIfam" id="TIGR03083">
    <property type="entry name" value="maleylpyruvate isomerase family mycothiol-dependent enzyme"/>
    <property type="match status" value="1"/>
</dbReference>
<dbReference type="Pfam" id="PF11716">
    <property type="entry name" value="MDMPI_N"/>
    <property type="match status" value="1"/>
</dbReference>
<gene>
    <name evidence="2" type="ORF">ACFO8M_20200</name>
</gene>
<protein>
    <submittedName>
        <fullName evidence="2">Maleylpyruvate isomerase N-terminal domain-containing protein</fullName>
    </submittedName>
</protein>
<dbReference type="InterPro" id="IPR024344">
    <property type="entry name" value="MDMPI_metal-binding"/>
</dbReference>
<name>A0ABV7Q1W3_9ACTN</name>
<evidence type="ECO:0000313" key="2">
    <source>
        <dbReference type="EMBL" id="MFC3494815.1"/>
    </source>
</evidence>
<keyword evidence="3" id="KW-1185">Reference proteome</keyword>